<keyword evidence="3" id="KW-1185">Reference proteome</keyword>
<dbReference type="RefSeq" id="WP_209211095.1">
    <property type="nucleotide sequence ID" value="NZ_JAFFZM010000007.1"/>
</dbReference>
<reference evidence="2 3" key="1">
    <citation type="submission" date="2021-02" db="EMBL/GenBank/DDBJ databases">
        <title>Streptomyces spirodelae sp. nov., isolated from duckweed.</title>
        <authorList>
            <person name="Saimee Y."/>
            <person name="Duangmal K."/>
        </authorList>
    </citation>
    <scope>NUCLEOTIDE SEQUENCE [LARGE SCALE GENOMIC DNA]</scope>
    <source>
        <strain evidence="2 3">DSM 42105</strain>
    </source>
</reference>
<feature type="signal peptide" evidence="1">
    <location>
        <begin position="1"/>
        <end position="28"/>
    </location>
</feature>
<feature type="chain" id="PRO_5046936770" description="Secreted protein" evidence="1">
    <location>
        <begin position="29"/>
        <end position="86"/>
    </location>
</feature>
<proteinExistence type="predicted"/>
<evidence type="ECO:0000256" key="1">
    <source>
        <dbReference type="SAM" id="SignalP"/>
    </source>
</evidence>
<sequence>MRKKLTKAALVVAGVAAFSGVAAGPALAADGPGKPGDGIADATYKVGSIDECRSWGENMVRWDSNDYVGYACWQDEHGQWYLDLML</sequence>
<evidence type="ECO:0000313" key="2">
    <source>
        <dbReference type="EMBL" id="MBO8199364.1"/>
    </source>
</evidence>
<keyword evidence="1" id="KW-0732">Signal</keyword>
<dbReference type="EMBL" id="JAFFZM010000007">
    <property type="protein sequence ID" value="MBO8199364.1"/>
    <property type="molecule type" value="Genomic_DNA"/>
</dbReference>
<comment type="caution">
    <text evidence="2">The sequence shown here is derived from an EMBL/GenBank/DDBJ whole genome shotgun (WGS) entry which is preliminary data.</text>
</comment>
<dbReference type="GeneID" id="96259683"/>
<evidence type="ECO:0008006" key="4">
    <source>
        <dbReference type="Google" id="ProtNLM"/>
    </source>
</evidence>
<evidence type="ECO:0000313" key="3">
    <source>
        <dbReference type="Proteomes" id="UP000721954"/>
    </source>
</evidence>
<gene>
    <name evidence="2" type="ORF">JW613_13795</name>
</gene>
<organism evidence="2 3">
    <name type="scientific">Streptomyces smyrnaeus</name>
    <dbReference type="NCBI Taxonomy" id="1387713"/>
    <lineage>
        <taxon>Bacteria</taxon>
        <taxon>Bacillati</taxon>
        <taxon>Actinomycetota</taxon>
        <taxon>Actinomycetes</taxon>
        <taxon>Kitasatosporales</taxon>
        <taxon>Streptomycetaceae</taxon>
        <taxon>Streptomyces</taxon>
    </lineage>
</organism>
<dbReference type="Proteomes" id="UP000721954">
    <property type="component" value="Unassembled WGS sequence"/>
</dbReference>
<name>A0ABS3XVD5_9ACTN</name>
<protein>
    <recommendedName>
        <fullName evidence="4">Secreted protein</fullName>
    </recommendedName>
</protein>
<accession>A0ABS3XVD5</accession>